<name>A0A840XKN4_9MICO</name>
<evidence type="ECO:0000256" key="5">
    <source>
        <dbReference type="ARBA" id="ARBA00023136"/>
    </source>
</evidence>
<dbReference type="Gene3D" id="1.20.1260.100">
    <property type="entry name" value="TspO/MBR protein"/>
    <property type="match status" value="1"/>
</dbReference>
<evidence type="ECO:0000256" key="6">
    <source>
        <dbReference type="SAM" id="MobiDB-lite"/>
    </source>
</evidence>
<dbReference type="InterPro" id="IPR038330">
    <property type="entry name" value="TspO/MBR-related_sf"/>
</dbReference>
<evidence type="ECO:0000256" key="7">
    <source>
        <dbReference type="SAM" id="Phobius"/>
    </source>
</evidence>
<dbReference type="EMBL" id="JACHBS010000001">
    <property type="protein sequence ID" value="MBB5618846.1"/>
    <property type="molecule type" value="Genomic_DNA"/>
</dbReference>
<evidence type="ECO:0000256" key="4">
    <source>
        <dbReference type="ARBA" id="ARBA00022989"/>
    </source>
</evidence>
<dbReference type="GO" id="GO:0033013">
    <property type="term" value="P:tetrapyrrole metabolic process"/>
    <property type="evidence" value="ECO:0007669"/>
    <property type="project" value="UniProtKB-ARBA"/>
</dbReference>
<feature type="transmembrane region" description="Helical" evidence="7">
    <location>
        <begin position="42"/>
        <end position="64"/>
    </location>
</feature>
<dbReference type="PANTHER" id="PTHR10057:SF0">
    <property type="entry name" value="TRANSLOCATOR PROTEIN"/>
    <property type="match status" value="1"/>
</dbReference>
<dbReference type="CDD" id="cd15904">
    <property type="entry name" value="TSPO_MBR"/>
    <property type="match status" value="1"/>
</dbReference>
<protein>
    <submittedName>
        <fullName evidence="8">Tryptophan-rich sensory protein</fullName>
    </submittedName>
</protein>
<gene>
    <name evidence="8" type="ORF">BJ959_002342</name>
</gene>
<evidence type="ECO:0000256" key="2">
    <source>
        <dbReference type="ARBA" id="ARBA00007524"/>
    </source>
</evidence>
<feature type="compositionally biased region" description="Low complexity" evidence="6">
    <location>
        <begin position="1"/>
        <end position="27"/>
    </location>
</feature>
<comment type="caution">
    <text evidence="8">The sequence shown here is derived from an EMBL/GenBank/DDBJ whole genome shotgun (WGS) entry which is preliminary data.</text>
</comment>
<dbReference type="Pfam" id="PF03073">
    <property type="entry name" value="TspO_MBR"/>
    <property type="match status" value="1"/>
</dbReference>
<dbReference type="AlphaFoldDB" id="A0A840XKN4"/>
<dbReference type="PANTHER" id="PTHR10057">
    <property type="entry name" value="PERIPHERAL-TYPE BENZODIAZEPINE RECEPTOR"/>
    <property type="match status" value="1"/>
</dbReference>
<keyword evidence="9" id="KW-1185">Reference proteome</keyword>
<dbReference type="GO" id="GO:0016020">
    <property type="term" value="C:membrane"/>
    <property type="evidence" value="ECO:0007669"/>
    <property type="project" value="UniProtKB-SubCell"/>
</dbReference>
<sequence>MTATRPGARPDAARTPAAAAASASVVDRSARTAPDRRGTRSAAVLVTLLAIAAAVGSLGGLISAGPIEGWYAAAPKPMFAPPDAVFGPVWAVLYVLIAVAGWLVWRAPDSEARTRGLRLYVAQFALNALWTPVFFGLGELVGAPGLWAALVLVVVIDIVILATIIRFGDVSRAAAALLLPYWFWSLFATTLNAAIAVLAG</sequence>
<dbReference type="Proteomes" id="UP000552883">
    <property type="component" value="Unassembled WGS sequence"/>
</dbReference>
<dbReference type="InterPro" id="IPR004307">
    <property type="entry name" value="TspO_MBR"/>
</dbReference>
<reference evidence="8 9" key="1">
    <citation type="submission" date="2020-08" db="EMBL/GenBank/DDBJ databases">
        <title>Sequencing the genomes of 1000 actinobacteria strains.</title>
        <authorList>
            <person name="Klenk H.-P."/>
        </authorList>
    </citation>
    <scope>NUCLEOTIDE SEQUENCE [LARGE SCALE GENOMIC DNA]</scope>
    <source>
        <strain evidence="8 9">DSM 23889</strain>
    </source>
</reference>
<feature type="region of interest" description="Disordered" evidence="6">
    <location>
        <begin position="1"/>
        <end position="34"/>
    </location>
</feature>
<feature type="transmembrane region" description="Helical" evidence="7">
    <location>
        <begin position="84"/>
        <end position="105"/>
    </location>
</feature>
<dbReference type="OrthoDB" id="9795496at2"/>
<dbReference type="RefSeq" id="WP_153982410.1">
    <property type="nucleotide sequence ID" value="NZ_BAAANZ010000008.1"/>
</dbReference>
<organism evidence="8 9">
    <name type="scientific">Microcella frigidaquae</name>
    <dbReference type="NCBI Taxonomy" id="424758"/>
    <lineage>
        <taxon>Bacteria</taxon>
        <taxon>Bacillati</taxon>
        <taxon>Actinomycetota</taxon>
        <taxon>Actinomycetes</taxon>
        <taxon>Micrococcales</taxon>
        <taxon>Microbacteriaceae</taxon>
        <taxon>Microcella</taxon>
    </lineage>
</organism>
<dbReference type="FunFam" id="1.20.1260.100:FF:000001">
    <property type="entry name" value="translocator protein 2"/>
    <property type="match status" value="1"/>
</dbReference>
<evidence type="ECO:0000256" key="1">
    <source>
        <dbReference type="ARBA" id="ARBA00004141"/>
    </source>
</evidence>
<feature type="transmembrane region" description="Helical" evidence="7">
    <location>
        <begin position="144"/>
        <end position="165"/>
    </location>
</feature>
<evidence type="ECO:0000313" key="9">
    <source>
        <dbReference type="Proteomes" id="UP000552883"/>
    </source>
</evidence>
<comment type="similarity">
    <text evidence="2">Belongs to the TspO/BZRP family.</text>
</comment>
<evidence type="ECO:0000313" key="8">
    <source>
        <dbReference type="EMBL" id="MBB5618846.1"/>
    </source>
</evidence>
<feature type="transmembrane region" description="Helical" evidence="7">
    <location>
        <begin position="117"/>
        <end position="138"/>
    </location>
</feature>
<keyword evidence="4 7" id="KW-1133">Transmembrane helix</keyword>
<keyword evidence="5 7" id="KW-0472">Membrane</keyword>
<keyword evidence="3 7" id="KW-0812">Transmembrane</keyword>
<feature type="transmembrane region" description="Helical" evidence="7">
    <location>
        <begin position="177"/>
        <end position="199"/>
    </location>
</feature>
<proteinExistence type="inferred from homology"/>
<accession>A0A840XKN4</accession>
<comment type="subcellular location">
    <subcellularLocation>
        <location evidence="1">Membrane</location>
        <topology evidence="1">Multi-pass membrane protein</topology>
    </subcellularLocation>
</comment>
<evidence type="ECO:0000256" key="3">
    <source>
        <dbReference type="ARBA" id="ARBA00022692"/>
    </source>
</evidence>